<dbReference type="InterPro" id="IPR018062">
    <property type="entry name" value="HTH_AraC-typ_CS"/>
</dbReference>
<dbReference type="RefSeq" id="WP_162457292.1">
    <property type="nucleotide sequence ID" value="NZ_WPOC01000010.1"/>
</dbReference>
<evidence type="ECO:0000256" key="2">
    <source>
        <dbReference type="ARBA" id="ARBA00023125"/>
    </source>
</evidence>
<dbReference type="PANTHER" id="PTHR47893">
    <property type="entry name" value="REGULATORY PROTEIN PCHR"/>
    <property type="match status" value="1"/>
</dbReference>
<evidence type="ECO:0000256" key="1">
    <source>
        <dbReference type="ARBA" id="ARBA00023015"/>
    </source>
</evidence>
<dbReference type="GO" id="GO:0043565">
    <property type="term" value="F:sequence-specific DNA binding"/>
    <property type="evidence" value="ECO:0007669"/>
    <property type="project" value="InterPro"/>
</dbReference>
<dbReference type="InterPro" id="IPR020449">
    <property type="entry name" value="Tscrpt_reg_AraC-type_HTH"/>
</dbReference>
<dbReference type="Gene3D" id="1.10.10.60">
    <property type="entry name" value="Homeodomain-like"/>
    <property type="match status" value="2"/>
</dbReference>
<evidence type="ECO:0000259" key="4">
    <source>
        <dbReference type="PROSITE" id="PS01124"/>
    </source>
</evidence>
<evidence type="ECO:0000313" key="6">
    <source>
        <dbReference type="Proteomes" id="UP000468327"/>
    </source>
</evidence>
<gene>
    <name evidence="5" type="ORF">GO738_07870</name>
</gene>
<dbReference type="SMART" id="SM00342">
    <property type="entry name" value="HTH_ARAC"/>
    <property type="match status" value="1"/>
</dbReference>
<dbReference type="GO" id="GO:0003700">
    <property type="term" value="F:DNA-binding transcription factor activity"/>
    <property type="evidence" value="ECO:0007669"/>
    <property type="project" value="InterPro"/>
</dbReference>
<dbReference type="InterPro" id="IPR018060">
    <property type="entry name" value="HTH_AraC"/>
</dbReference>
<organism evidence="5 6">
    <name type="scientific">Gordonibacter urolithinfaciens</name>
    <dbReference type="NCBI Taxonomy" id="1335613"/>
    <lineage>
        <taxon>Bacteria</taxon>
        <taxon>Bacillati</taxon>
        <taxon>Actinomycetota</taxon>
        <taxon>Coriobacteriia</taxon>
        <taxon>Eggerthellales</taxon>
        <taxon>Eggerthellaceae</taxon>
        <taxon>Gordonibacter</taxon>
    </lineage>
</organism>
<dbReference type="Proteomes" id="UP000468327">
    <property type="component" value="Unassembled WGS sequence"/>
</dbReference>
<dbReference type="PRINTS" id="PR00032">
    <property type="entry name" value="HTHARAC"/>
</dbReference>
<dbReference type="EMBL" id="WPOC01000010">
    <property type="protein sequence ID" value="MVN15258.1"/>
    <property type="molecule type" value="Genomic_DNA"/>
</dbReference>
<dbReference type="AlphaFoldDB" id="A0A6N8IHE5"/>
<keyword evidence="6" id="KW-1185">Reference proteome</keyword>
<dbReference type="SUPFAM" id="SSF46689">
    <property type="entry name" value="Homeodomain-like"/>
    <property type="match status" value="2"/>
</dbReference>
<dbReference type="Pfam" id="PF12833">
    <property type="entry name" value="HTH_18"/>
    <property type="match status" value="1"/>
</dbReference>
<keyword evidence="3" id="KW-0804">Transcription</keyword>
<dbReference type="PROSITE" id="PS01124">
    <property type="entry name" value="HTH_ARAC_FAMILY_2"/>
    <property type="match status" value="1"/>
</dbReference>
<evidence type="ECO:0000256" key="3">
    <source>
        <dbReference type="ARBA" id="ARBA00023163"/>
    </source>
</evidence>
<keyword evidence="1" id="KW-0805">Transcription regulation</keyword>
<accession>A0A6N8IHE5</accession>
<feature type="domain" description="HTH araC/xylS-type" evidence="4">
    <location>
        <begin position="236"/>
        <end position="334"/>
    </location>
</feature>
<proteinExistence type="predicted"/>
<name>A0A6N8IHE5_9ACTN</name>
<dbReference type="PANTHER" id="PTHR47893:SF1">
    <property type="entry name" value="REGULATORY PROTEIN PCHR"/>
    <property type="match status" value="1"/>
</dbReference>
<dbReference type="PROSITE" id="PS00041">
    <property type="entry name" value="HTH_ARAC_FAMILY_1"/>
    <property type="match status" value="1"/>
</dbReference>
<protein>
    <submittedName>
        <fullName evidence="5">Helix-turn-helix domain-containing protein</fullName>
    </submittedName>
</protein>
<evidence type="ECO:0000313" key="5">
    <source>
        <dbReference type="EMBL" id="MVN15258.1"/>
    </source>
</evidence>
<dbReference type="InterPro" id="IPR053142">
    <property type="entry name" value="PchR_regulatory_protein"/>
</dbReference>
<keyword evidence="2" id="KW-0238">DNA-binding</keyword>
<dbReference type="InterPro" id="IPR009057">
    <property type="entry name" value="Homeodomain-like_sf"/>
</dbReference>
<sequence length="335" mass="36609">MSVRRKSIFSDGDGTAFPFSLGAASSSVLGADARLASVAGETVLRVEGDGGFGEMRFIEVLPGVTVSFNDFRMERCVSSFSTDCDVLCIDWCREGRIEQPMPGGSYAYVSSGDLKVDDRACHTGEFVFPTRRYRGVTISFDLSFAPASIAQALPGFAIDLFEVKRRFCREGRPFLLHASKQASHIASELYFAPVKVRKAYCQIKSLELLLFLDSIDPGAHAGGTEYYPRSKVARVKKAHDLMVSNLSESITVEQAAKDAGMSLTAFKQCFKGVYGSSPAAYVRTVRMELAAKLLRETDRKVAEIGALVGYDSPSKFSVAFKESTGVTPSEYRHRG</sequence>
<comment type="caution">
    <text evidence="5">The sequence shown here is derived from an EMBL/GenBank/DDBJ whole genome shotgun (WGS) entry which is preliminary data.</text>
</comment>
<reference evidence="5 6" key="1">
    <citation type="submission" date="2019-11" db="EMBL/GenBank/DDBJ databases">
        <title>Whole genome shotgun sequencing (WGS) data from Adlercreutzia equolifaciens ResAG-91, Eggerthella lenta MRI-F36, MRI-F37, MRI-F40, ResAG-49, ResAG-88, ResAG-121, ResAG-145, and Gordonibacter sp. ResAG-5, ResAG-26, ResAG-43, ResAG-50, ResAG-59.</title>
        <authorList>
            <person name="Stoll D.A."/>
            <person name="Danylec N."/>
            <person name="Franz C.M.A.P."/>
            <person name="Huch M."/>
        </authorList>
    </citation>
    <scope>NUCLEOTIDE SEQUENCE [LARGE SCALE GENOMIC DNA]</scope>
    <source>
        <strain evidence="5 6">ResAG-59</strain>
    </source>
</reference>